<evidence type="ECO:0000256" key="3">
    <source>
        <dbReference type="ARBA" id="ARBA00023015"/>
    </source>
</evidence>
<dbReference type="Gene3D" id="1.10.1740.10">
    <property type="match status" value="1"/>
</dbReference>
<dbReference type="SUPFAM" id="SSF88946">
    <property type="entry name" value="Sigma2 domain of RNA polymerase sigma factors"/>
    <property type="match status" value="1"/>
</dbReference>
<keyword evidence="8" id="KW-0240">DNA-directed RNA polymerase</keyword>
<comment type="similarity">
    <text evidence="1">Belongs to the sigma-70 factor family. ECF subfamily.</text>
</comment>
<dbReference type="Gene3D" id="3.10.450.50">
    <property type="match status" value="1"/>
</dbReference>
<protein>
    <submittedName>
        <fullName evidence="8">DNA-directed RNA polymerase sigma-70 factor</fullName>
    </submittedName>
</protein>
<keyword evidence="5" id="KW-0804">Transcription</keyword>
<evidence type="ECO:0000256" key="2">
    <source>
        <dbReference type="ARBA" id="ARBA00011344"/>
    </source>
</evidence>
<feature type="domain" description="RNA polymerase sigma-70 region 2" evidence="6">
    <location>
        <begin position="16"/>
        <end position="80"/>
    </location>
</feature>
<dbReference type="InterPro" id="IPR014305">
    <property type="entry name" value="RNA_pol_sigma-G_actinobac"/>
</dbReference>
<dbReference type="InterPro" id="IPR032710">
    <property type="entry name" value="NTF2-like_dom_sf"/>
</dbReference>
<dbReference type="InterPro" id="IPR013249">
    <property type="entry name" value="RNA_pol_sigma70_r4_t2"/>
</dbReference>
<dbReference type="InterPro" id="IPR013324">
    <property type="entry name" value="RNA_pol_sigma_r3/r4-like"/>
</dbReference>
<evidence type="ECO:0000313" key="8">
    <source>
        <dbReference type="EMBL" id="GLY80025.1"/>
    </source>
</evidence>
<dbReference type="GO" id="GO:0000428">
    <property type="term" value="C:DNA-directed RNA polymerase complex"/>
    <property type="evidence" value="ECO:0007669"/>
    <property type="project" value="UniProtKB-KW"/>
</dbReference>
<evidence type="ECO:0000259" key="7">
    <source>
        <dbReference type="Pfam" id="PF08281"/>
    </source>
</evidence>
<dbReference type="GO" id="GO:0006352">
    <property type="term" value="P:DNA-templated transcription initiation"/>
    <property type="evidence" value="ECO:0007669"/>
    <property type="project" value="InterPro"/>
</dbReference>
<dbReference type="RefSeq" id="WP_285632402.1">
    <property type="nucleotide sequence ID" value="NZ_BSTJ01000013.1"/>
</dbReference>
<sequence>MNEVDRGALEEQFTLLRPEITRHCYRMLGSPFDADDAVQETMLRAWRGIGDVRRRESLRSWLYAIATRVCLDQLRQARRRALPMDLTEPAPGPGPLGTVRPAGTWVEPLPDLWALPADLDPAEITVERESIRLAFVAALQRLTPMQRAVLLLREVIGWRAREVADLLGVTENAVNALLRRGRAAMPSPRPAPSETDLDGERRALLGRYISAFERFDITALVRLLHDDATLSMPPYALWLRGAPAVVSWLRSREAVCRGGALVPVQVNGGVGVAQYRRDDSGLRAFALQVVETSAGRVTGLHVFLLPELFPLFGLTERIPDQKAHG</sequence>
<dbReference type="SUPFAM" id="SSF88659">
    <property type="entry name" value="Sigma3 and sigma4 domains of RNA polymerase sigma factors"/>
    <property type="match status" value="1"/>
</dbReference>
<comment type="subunit">
    <text evidence="2">Interacts transiently with the RNA polymerase catalytic core formed by RpoA, RpoB, RpoC and RpoZ (2 alpha, 1 beta, 1 beta' and 1 omega subunit) to form the RNA polymerase holoenzyme that can initiate transcription.</text>
</comment>
<dbReference type="Gene3D" id="1.10.10.10">
    <property type="entry name" value="Winged helix-like DNA-binding domain superfamily/Winged helix DNA-binding domain"/>
    <property type="match status" value="1"/>
</dbReference>
<dbReference type="InterPro" id="IPR007627">
    <property type="entry name" value="RNA_pol_sigma70_r2"/>
</dbReference>
<dbReference type="AlphaFoldDB" id="A0A9W6RR55"/>
<dbReference type="NCBIfam" id="NF006089">
    <property type="entry name" value="PRK08241.1"/>
    <property type="match status" value="1"/>
</dbReference>
<dbReference type="InterPro" id="IPR013325">
    <property type="entry name" value="RNA_pol_sigma_r2"/>
</dbReference>
<comment type="caution">
    <text evidence="8">The sequence shown here is derived from an EMBL/GenBank/DDBJ whole genome shotgun (WGS) entry which is preliminary data.</text>
</comment>
<dbReference type="PANTHER" id="PTHR30173:SF36">
    <property type="entry name" value="ECF RNA POLYMERASE SIGMA FACTOR SIGJ"/>
    <property type="match status" value="1"/>
</dbReference>
<dbReference type="PANTHER" id="PTHR30173">
    <property type="entry name" value="SIGMA 19 FACTOR"/>
    <property type="match status" value="1"/>
</dbReference>
<dbReference type="Pfam" id="PF08281">
    <property type="entry name" value="Sigma70_r4_2"/>
    <property type="match status" value="1"/>
</dbReference>
<dbReference type="Proteomes" id="UP001165135">
    <property type="component" value="Unassembled WGS sequence"/>
</dbReference>
<evidence type="ECO:0000256" key="5">
    <source>
        <dbReference type="ARBA" id="ARBA00023163"/>
    </source>
</evidence>
<dbReference type="GO" id="GO:0003677">
    <property type="term" value="F:DNA binding"/>
    <property type="evidence" value="ECO:0007669"/>
    <property type="project" value="InterPro"/>
</dbReference>
<feature type="domain" description="RNA polymerase sigma factor 70 region 4 type 2" evidence="7">
    <location>
        <begin position="133"/>
        <end position="185"/>
    </location>
</feature>
<keyword evidence="3" id="KW-0805">Transcription regulation</keyword>
<organism evidence="8 9">
    <name type="scientific">Actinoallomurus iriomotensis</name>
    <dbReference type="NCBI Taxonomy" id="478107"/>
    <lineage>
        <taxon>Bacteria</taxon>
        <taxon>Bacillati</taxon>
        <taxon>Actinomycetota</taxon>
        <taxon>Actinomycetes</taxon>
        <taxon>Streptosporangiales</taxon>
        <taxon>Thermomonosporaceae</taxon>
        <taxon>Actinoallomurus</taxon>
    </lineage>
</organism>
<dbReference type="SUPFAM" id="SSF54427">
    <property type="entry name" value="NTF2-like"/>
    <property type="match status" value="1"/>
</dbReference>
<evidence type="ECO:0000313" key="9">
    <source>
        <dbReference type="Proteomes" id="UP001165135"/>
    </source>
</evidence>
<dbReference type="EMBL" id="BSTJ01000013">
    <property type="protein sequence ID" value="GLY80025.1"/>
    <property type="molecule type" value="Genomic_DNA"/>
</dbReference>
<evidence type="ECO:0000259" key="6">
    <source>
        <dbReference type="Pfam" id="PF04542"/>
    </source>
</evidence>
<evidence type="ECO:0000256" key="1">
    <source>
        <dbReference type="ARBA" id="ARBA00010641"/>
    </source>
</evidence>
<dbReference type="NCBIfam" id="TIGR02960">
    <property type="entry name" value="SigX5"/>
    <property type="match status" value="1"/>
</dbReference>
<dbReference type="InterPro" id="IPR036388">
    <property type="entry name" value="WH-like_DNA-bd_sf"/>
</dbReference>
<reference evidence="8" key="1">
    <citation type="submission" date="2023-03" db="EMBL/GenBank/DDBJ databases">
        <title>Actinoallomurus iriomotensis NBRC 103681.</title>
        <authorList>
            <person name="Ichikawa N."/>
            <person name="Sato H."/>
            <person name="Tonouchi N."/>
        </authorList>
    </citation>
    <scope>NUCLEOTIDE SEQUENCE</scope>
    <source>
        <strain evidence="8">NBRC 103681</strain>
    </source>
</reference>
<dbReference type="Pfam" id="PF04542">
    <property type="entry name" value="Sigma70_r2"/>
    <property type="match status" value="1"/>
</dbReference>
<dbReference type="NCBIfam" id="TIGR02937">
    <property type="entry name" value="sigma70-ECF"/>
    <property type="match status" value="1"/>
</dbReference>
<gene>
    <name evidence="8" type="ORF">Airi01_082920</name>
</gene>
<accession>A0A9W6RR55</accession>
<evidence type="ECO:0000256" key="4">
    <source>
        <dbReference type="ARBA" id="ARBA00023082"/>
    </source>
</evidence>
<name>A0A9W6RR55_9ACTN</name>
<dbReference type="InterPro" id="IPR014284">
    <property type="entry name" value="RNA_pol_sigma-70_dom"/>
</dbReference>
<dbReference type="InterPro" id="IPR052704">
    <property type="entry name" value="ECF_Sigma-70_Domain"/>
</dbReference>
<proteinExistence type="inferred from homology"/>
<dbReference type="CDD" id="cd06171">
    <property type="entry name" value="Sigma70_r4"/>
    <property type="match status" value="1"/>
</dbReference>
<keyword evidence="4" id="KW-0731">Sigma factor</keyword>
<dbReference type="GO" id="GO:0016987">
    <property type="term" value="F:sigma factor activity"/>
    <property type="evidence" value="ECO:0007669"/>
    <property type="project" value="UniProtKB-KW"/>
</dbReference>